<reference evidence="1" key="1">
    <citation type="submission" date="2019-06" db="EMBL/GenBank/DDBJ databases">
        <title>Complete genome sequence of Methanobrevibacter arboriphilus strain SA.</title>
        <authorList>
            <person name="Asakawa S."/>
        </authorList>
    </citation>
    <scope>NUCLEOTIDE SEQUENCE</scope>
    <source>
        <strain evidence="1">SA</strain>
    </source>
</reference>
<evidence type="ECO:0000313" key="2">
    <source>
        <dbReference type="Proteomes" id="UP000825015"/>
    </source>
</evidence>
<accession>A0ACA8R324</accession>
<name>A0ACA8R324_METAZ</name>
<gene>
    <name evidence="1" type="ORF">MarbSA_08280</name>
</gene>
<dbReference type="Proteomes" id="UP000825015">
    <property type="component" value="Chromosome"/>
</dbReference>
<evidence type="ECO:0000313" key="1">
    <source>
        <dbReference type="EMBL" id="BBL61788.1"/>
    </source>
</evidence>
<proteinExistence type="predicted"/>
<sequence>MLKPIYAAIIIVETIIKTPNTEINIEVDLNKFNRDFFIAIASNLM</sequence>
<protein>
    <submittedName>
        <fullName evidence="1">Uncharacterized protein</fullName>
    </submittedName>
</protein>
<keyword evidence="2" id="KW-1185">Reference proteome</keyword>
<organism evidence="1 2">
    <name type="scientific">Methanobrevibacter arboriphilus</name>
    <dbReference type="NCBI Taxonomy" id="39441"/>
    <lineage>
        <taxon>Archaea</taxon>
        <taxon>Methanobacteriati</taxon>
        <taxon>Methanobacteriota</taxon>
        <taxon>Methanomada group</taxon>
        <taxon>Methanobacteria</taxon>
        <taxon>Methanobacteriales</taxon>
        <taxon>Methanobacteriaceae</taxon>
        <taxon>Methanobrevibacter</taxon>
    </lineage>
</organism>
<dbReference type="EMBL" id="AP019779">
    <property type="protein sequence ID" value="BBL61788.1"/>
    <property type="molecule type" value="Genomic_DNA"/>
</dbReference>